<dbReference type="GO" id="GO:0005886">
    <property type="term" value="C:plasma membrane"/>
    <property type="evidence" value="ECO:0007669"/>
    <property type="project" value="InterPro"/>
</dbReference>
<evidence type="ECO:0000313" key="7">
    <source>
        <dbReference type="EMBL" id="TKW67133.1"/>
    </source>
</evidence>
<feature type="transmembrane region" description="Helical" evidence="5">
    <location>
        <begin position="46"/>
        <end position="68"/>
    </location>
</feature>
<reference evidence="7 8" key="1">
    <citation type="journal article" date="2017" name="Nat. Commun.">
        <title>In situ click chemistry generation of cyclooxygenase-2 inhibitors.</title>
        <authorList>
            <person name="Bhardwaj A."/>
            <person name="Kaur J."/>
            <person name="Wuest M."/>
            <person name="Wuest F."/>
        </authorList>
    </citation>
    <scope>NUCLEOTIDE SEQUENCE [LARGE SCALE GENOMIC DNA]</scope>
    <source>
        <strain evidence="7">S2_012_000_R3_94</strain>
    </source>
</reference>
<accession>A0A533I7Q1</accession>
<evidence type="ECO:0000256" key="2">
    <source>
        <dbReference type="ARBA" id="ARBA00022692"/>
    </source>
</evidence>
<dbReference type="InterPro" id="IPR010445">
    <property type="entry name" value="LapA_dom"/>
</dbReference>
<sequence length="130" mass="14592">MRFIRLLFVAVLAVILLAIALANRGAVTVRAFPAGFEQYLGFDWQISLPLFLVIFLAIVFGIVVGFIWEWLREAHIRSAASRRKTEVDRLEREVGQLRERHNAPNDDVLAILDNSQPTAPVPGTTLPATR</sequence>
<evidence type="ECO:0000256" key="4">
    <source>
        <dbReference type="ARBA" id="ARBA00023136"/>
    </source>
</evidence>
<dbReference type="Pfam" id="PF06305">
    <property type="entry name" value="LapA_dom"/>
    <property type="match status" value="1"/>
</dbReference>
<keyword evidence="2 5" id="KW-0812">Transmembrane</keyword>
<evidence type="ECO:0000256" key="3">
    <source>
        <dbReference type="ARBA" id="ARBA00022989"/>
    </source>
</evidence>
<dbReference type="AlphaFoldDB" id="A0A533I7Q1"/>
<dbReference type="EMBL" id="VAFL01000005">
    <property type="protein sequence ID" value="TKW67133.1"/>
    <property type="molecule type" value="Genomic_DNA"/>
</dbReference>
<feature type="domain" description="Lipopolysaccharide assembly protein A" evidence="6">
    <location>
        <begin position="42"/>
        <end position="94"/>
    </location>
</feature>
<evidence type="ECO:0000259" key="6">
    <source>
        <dbReference type="Pfam" id="PF06305"/>
    </source>
</evidence>
<proteinExistence type="predicted"/>
<protein>
    <submittedName>
        <fullName evidence="7">LapA family protein</fullName>
    </submittedName>
</protein>
<gene>
    <name evidence="7" type="ORF">DI616_08680</name>
</gene>
<evidence type="ECO:0000256" key="1">
    <source>
        <dbReference type="ARBA" id="ARBA00022475"/>
    </source>
</evidence>
<keyword evidence="1" id="KW-1003">Cell membrane</keyword>
<name>A0A533I7Q1_PARDE</name>
<keyword evidence="4 5" id="KW-0472">Membrane</keyword>
<organism evidence="7 8">
    <name type="scientific">Paracoccus denitrificans</name>
    <dbReference type="NCBI Taxonomy" id="266"/>
    <lineage>
        <taxon>Bacteria</taxon>
        <taxon>Pseudomonadati</taxon>
        <taxon>Pseudomonadota</taxon>
        <taxon>Alphaproteobacteria</taxon>
        <taxon>Rhodobacterales</taxon>
        <taxon>Paracoccaceae</taxon>
        <taxon>Paracoccus</taxon>
    </lineage>
</organism>
<dbReference type="Proteomes" id="UP000315344">
    <property type="component" value="Unassembled WGS sequence"/>
</dbReference>
<comment type="caution">
    <text evidence="7">The sequence shown here is derived from an EMBL/GenBank/DDBJ whole genome shotgun (WGS) entry which is preliminary data.</text>
</comment>
<keyword evidence="3 5" id="KW-1133">Transmembrane helix</keyword>
<evidence type="ECO:0000313" key="8">
    <source>
        <dbReference type="Proteomes" id="UP000315344"/>
    </source>
</evidence>
<evidence type="ECO:0000256" key="5">
    <source>
        <dbReference type="SAM" id="Phobius"/>
    </source>
</evidence>